<dbReference type="Proteomes" id="UP000821853">
    <property type="component" value="Chromosome 3"/>
</dbReference>
<reference evidence="1 2" key="1">
    <citation type="journal article" date="2020" name="Cell">
        <title>Large-Scale Comparative Analyses of Tick Genomes Elucidate Their Genetic Diversity and Vector Capacities.</title>
        <authorList>
            <consortium name="Tick Genome and Microbiome Consortium (TIGMIC)"/>
            <person name="Jia N."/>
            <person name="Wang J."/>
            <person name="Shi W."/>
            <person name="Du L."/>
            <person name="Sun Y."/>
            <person name="Zhan W."/>
            <person name="Jiang J.F."/>
            <person name="Wang Q."/>
            <person name="Zhang B."/>
            <person name="Ji P."/>
            <person name="Bell-Sakyi L."/>
            <person name="Cui X.M."/>
            <person name="Yuan T.T."/>
            <person name="Jiang B.G."/>
            <person name="Yang W.F."/>
            <person name="Lam T.T."/>
            <person name="Chang Q.C."/>
            <person name="Ding S.J."/>
            <person name="Wang X.J."/>
            <person name="Zhu J.G."/>
            <person name="Ruan X.D."/>
            <person name="Zhao L."/>
            <person name="Wei J.T."/>
            <person name="Ye R.Z."/>
            <person name="Que T.C."/>
            <person name="Du C.H."/>
            <person name="Zhou Y.H."/>
            <person name="Cheng J.X."/>
            <person name="Dai P.F."/>
            <person name="Guo W.B."/>
            <person name="Han X.H."/>
            <person name="Huang E.J."/>
            <person name="Li L.F."/>
            <person name="Wei W."/>
            <person name="Gao Y.C."/>
            <person name="Liu J.Z."/>
            <person name="Shao H.Z."/>
            <person name="Wang X."/>
            <person name="Wang C.C."/>
            <person name="Yang T.C."/>
            <person name="Huo Q.B."/>
            <person name="Li W."/>
            <person name="Chen H.Y."/>
            <person name="Chen S.E."/>
            <person name="Zhou L.G."/>
            <person name="Ni X.B."/>
            <person name="Tian J.H."/>
            <person name="Sheng Y."/>
            <person name="Liu T."/>
            <person name="Pan Y.S."/>
            <person name="Xia L.Y."/>
            <person name="Li J."/>
            <person name="Zhao F."/>
            <person name="Cao W.C."/>
        </authorList>
    </citation>
    <scope>NUCLEOTIDE SEQUENCE [LARGE SCALE GENOMIC DNA]</scope>
    <source>
        <strain evidence="1">HaeL-2018</strain>
    </source>
</reference>
<proteinExistence type="predicted"/>
<evidence type="ECO:0000313" key="2">
    <source>
        <dbReference type="Proteomes" id="UP000821853"/>
    </source>
</evidence>
<dbReference type="VEuPathDB" id="VectorBase:HLOH_054155"/>
<gene>
    <name evidence="1" type="ORF">HPB48_023040</name>
</gene>
<dbReference type="PANTHER" id="PTHR10704:SF44">
    <property type="entry name" value="LD35051P-RELATED"/>
    <property type="match status" value="1"/>
</dbReference>
<sequence>MTWIKRQPNIRNRIHILHLVRDPRAIYASRRGLRWCTQNPNCGSIESICGQLRSDLDAFEELKWEIGPTRTHRLRFEDLAADPVNETFRLHQKLGLPFGPSVLEYLNSHTKATLKEMRDAHSTKRNTGTVAERWKRRLPKWAILGIQRVCNDTIQRLGYKFLQ</sequence>
<dbReference type="Gene3D" id="3.40.50.300">
    <property type="entry name" value="P-loop containing nucleotide triphosphate hydrolases"/>
    <property type="match status" value="1"/>
</dbReference>
<accession>A0A9J6G7F7</accession>
<dbReference type="GO" id="GO:0006044">
    <property type="term" value="P:N-acetylglucosamine metabolic process"/>
    <property type="evidence" value="ECO:0007669"/>
    <property type="project" value="TreeGrafter"/>
</dbReference>
<dbReference type="EMBL" id="JABSTR010000005">
    <property type="protein sequence ID" value="KAH9371378.1"/>
    <property type="molecule type" value="Genomic_DNA"/>
</dbReference>
<evidence type="ECO:0008006" key="3">
    <source>
        <dbReference type="Google" id="ProtNLM"/>
    </source>
</evidence>
<comment type="caution">
    <text evidence="1">The sequence shown here is derived from an EMBL/GenBank/DDBJ whole genome shotgun (WGS) entry which is preliminary data.</text>
</comment>
<name>A0A9J6G7F7_HAELO</name>
<dbReference type="OrthoDB" id="6138663at2759"/>
<evidence type="ECO:0000313" key="1">
    <source>
        <dbReference type="EMBL" id="KAH9371378.1"/>
    </source>
</evidence>
<dbReference type="InterPro" id="IPR027417">
    <property type="entry name" value="P-loop_NTPase"/>
</dbReference>
<keyword evidence="2" id="KW-1185">Reference proteome</keyword>
<dbReference type="PANTHER" id="PTHR10704">
    <property type="entry name" value="CARBOHYDRATE SULFOTRANSFERASE"/>
    <property type="match status" value="1"/>
</dbReference>
<dbReference type="GO" id="GO:0006790">
    <property type="term" value="P:sulfur compound metabolic process"/>
    <property type="evidence" value="ECO:0007669"/>
    <property type="project" value="TreeGrafter"/>
</dbReference>
<dbReference type="GO" id="GO:0001517">
    <property type="term" value="F:N-acetylglucosamine 6-O-sulfotransferase activity"/>
    <property type="evidence" value="ECO:0007669"/>
    <property type="project" value="TreeGrafter"/>
</dbReference>
<dbReference type="AlphaFoldDB" id="A0A9J6G7F7"/>
<protein>
    <recommendedName>
        <fullName evidence="3">Sulfotransferase</fullName>
    </recommendedName>
</protein>
<dbReference type="InterPro" id="IPR051135">
    <property type="entry name" value="Gal/GlcNAc/GalNAc_ST"/>
</dbReference>
<organism evidence="1 2">
    <name type="scientific">Haemaphysalis longicornis</name>
    <name type="common">Bush tick</name>
    <dbReference type="NCBI Taxonomy" id="44386"/>
    <lineage>
        <taxon>Eukaryota</taxon>
        <taxon>Metazoa</taxon>
        <taxon>Ecdysozoa</taxon>
        <taxon>Arthropoda</taxon>
        <taxon>Chelicerata</taxon>
        <taxon>Arachnida</taxon>
        <taxon>Acari</taxon>
        <taxon>Parasitiformes</taxon>
        <taxon>Ixodida</taxon>
        <taxon>Ixodoidea</taxon>
        <taxon>Ixodidae</taxon>
        <taxon>Haemaphysalinae</taxon>
        <taxon>Haemaphysalis</taxon>
    </lineage>
</organism>
<dbReference type="OMA" id="VETECYE"/>
<dbReference type="Pfam" id="PF13469">
    <property type="entry name" value="Sulfotransfer_3"/>
    <property type="match status" value="1"/>
</dbReference>
<dbReference type="SUPFAM" id="SSF52540">
    <property type="entry name" value="P-loop containing nucleoside triphosphate hydrolases"/>
    <property type="match status" value="1"/>
</dbReference>